<reference evidence="2" key="2">
    <citation type="submission" date="2023-02" db="EMBL/GenBank/DDBJ databases">
        <authorList>
            <consortium name="DOE Joint Genome Institute"/>
            <person name="Mondo S.J."/>
            <person name="Chang Y."/>
            <person name="Wang Y."/>
            <person name="Ahrendt S."/>
            <person name="Andreopoulos W."/>
            <person name="Barry K."/>
            <person name="Beard J."/>
            <person name="Benny G.L."/>
            <person name="Blankenship S."/>
            <person name="Bonito G."/>
            <person name="Cuomo C."/>
            <person name="Desiro A."/>
            <person name="Gervers K.A."/>
            <person name="Hundley H."/>
            <person name="Kuo A."/>
            <person name="LaButti K."/>
            <person name="Lang B.F."/>
            <person name="Lipzen A."/>
            <person name="O'Donnell K."/>
            <person name="Pangilinan J."/>
            <person name="Reynolds N."/>
            <person name="Sandor L."/>
            <person name="Smith M.W."/>
            <person name="Tsang A."/>
            <person name="Grigoriev I.V."/>
            <person name="Stajich J.E."/>
            <person name="Spatafora J.W."/>
        </authorList>
    </citation>
    <scope>NUCLEOTIDE SEQUENCE</scope>
    <source>
        <strain evidence="2">RSA 2281</strain>
    </source>
</reference>
<evidence type="ECO:0000313" key="2">
    <source>
        <dbReference type="EMBL" id="KAI9259452.1"/>
    </source>
</evidence>
<proteinExistence type="predicted"/>
<feature type="region of interest" description="Disordered" evidence="1">
    <location>
        <begin position="79"/>
        <end position="132"/>
    </location>
</feature>
<dbReference type="Proteomes" id="UP001209540">
    <property type="component" value="Unassembled WGS sequence"/>
</dbReference>
<comment type="caution">
    <text evidence="2">The sequence shown here is derived from an EMBL/GenBank/DDBJ whole genome shotgun (WGS) entry which is preliminary data.</text>
</comment>
<feature type="compositionally biased region" description="Low complexity" evidence="1">
    <location>
        <begin position="81"/>
        <end position="105"/>
    </location>
</feature>
<keyword evidence="3" id="KW-1185">Reference proteome</keyword>
<evidence type="ECO:0000256" key="1">
    <source>
        <dbReference type="SAM" id="MobiDB-lite"/>
    </source>
</evidence>
<dbReference type="AlphaFoldDB" id="A0AAD5JXL7"/>
<sequence>MYIISWTFRKMMKNDITQVTKNTNPNNFLKKKVLKMWTELKRLFIMFTFLNLESSFKTLIENHRKNAFQIQLFYQPEPYASPSFPQPSTQHQQSTIPPSSSTPSTGLQAKQKRKTSQQAFPVSTQACNQSDN</sequence>
<organism evidence="2 3">
    <name type="scientific">Phascolomyces articulosus</name>
    <dbReference type="NCBI Taxonomy" id="60185"/>
    <lineage>
        <taxon>Eukaryota</taxon>
        <taxon>Fungi</taxon>
        <taxon>Fungi incertae sedis</taxon>
        <taxon>Mucoromycota</taxon>
        <taxon>Mucoromycotina</taxon>
        <taxon>Mucoromycetes</taxon>
        <taxon>Mucorales</taxon>
        <taxon>Lichtheimiaceae</taxon>
        <taxon>Phascolomyces</taxon>
    </lineage>
</organism>
<accession>A0AAD5JXL7</accession>
<gene>
    <name evidence="2" type="ORF">BDA99DRAFT_538414</name>
</gene>
<reference evidence="2" key="1">
    <citation type="journal article" date="2022" name="IScience">
        <title>Evolution of zygomycete secretomes and the origins of terrestrial fungal ecologies.</title>
        <authorList>
            <person name="Chang Y."/>
            <person name="Wang Y."/>
            <person name="Mondo S."/>
            <person name="Ahrendt S."/>
            <person name="Andreopoulos W."/>
            <person name="Barry K."/>
            <person name="Beard J."/>
            <person name="Benny G.L."/>
            <person name="Blankenship S."/>
            <person name="Bonito G."/>
            <person name="Cuomo C."/>
            <person name="Desiro A."/>
            <person name="Gervers K.A."/>
            <person name="Hundley H."/>
            <person name="Kuo A."/>
            <person name="LaButti K."/>
            <person name="Lang B.F."/>
            <person name="Lipzen A."/>
            <person name="O'Donnell K."/>
            <person name="Pangilinan J."/>
            <person name="Reynolds N."/>
            <person name="Sandor L."/>
            <person name="Smith M.E."/>
            <person name="Tsang A."/>
            <person name="Grigoriev I.V."/>
            <person name="Stajich J.E."/>
            <person name="Spatafora J.W."/>
        </authorList>
    </citation>
    <scope>NUCLEOTIDE SEQUENCE</scope>
    <source>
        <strain evidence="2">RSA 2281</strain>
    </source>
</reference>
<name>A0AAD5JXL7_9FUNG</name>
<dbReference type="EMBL" id="JAIXMP010000017">
    <property type="protein sequence ID" value="KAI9259452.1"/>
    <property type="molecule type" value="Genomic_DNA"/>
</dbReference>
<protein>
    <submittedName>
        <fullName evidence="2">Uncharacterized protein</fullName>
    </submittedName>
</protein>
<feature type="compositionally biased region" description="Polar residues" evidence="1">
    <location>
        <begin position="116"/>
        <end position="132"/>
    </location>
</feature>
<evidence type="ECO:0000313" key="3">
    <source>
        <dbReference type="Proteomes" id="UP001209540"/>
    </source>
</evidence>